<proteinExistence type="inferred from homology"/>
<evidence type="ECO:0000313" key="9">
    <source>
        <dbReference type="Proteomes" id="UP000597877"/>
    </source>
</evidence>
<feature type="transmembrane region" description="Helical" evidence="7">
    <location>
        <begin position="111"/>
        <end position="135"/>
    </location>
</feature>
<keyword evidence="4 7" id="KW-0812">Transmembrane</keyword>
<comment type="caution">
    <text evidence="8">The sequence shown here is derived from an EMBL/GenBank/DDBJ whole genome shotgun (WGS) entry which is preliminary data.</text>
</comment>
<keyword evidence="9" id="KW-1185">Reference proteome</keyword>
<evidence type="ECO:0000256" key="5">
    <source>
        <dbReference type="ARBA" id="ARBA00022989"/>
    </source>
</evidence>
<dbReference type="RefSeq" id="WP_118589478.1">
    <property type="nucleotide sequence ID" value="NZ_JACOOZ010000004.1"/>
</dbReference>
<organism evidence="8 9">
    <name type="scientific">Eubacterium segne</name>
    <dbReference type="NCBI Taxonomy" id="2763045"/>
    <lineage>
        <taxon>Bacteria</taxon>
        <taxon>Bacillati</taxon>
        <taxon>Bacillota</taxon>
        <taxon>Clostridia</taxon>
        <taxon>Eubacteriales</taxon>
        <taxon>Eubacteriaceae</taxon>
        <taxon>Eubacterium</taxon>
    </lineage>
</organism>
<evidence type="ECO:0000256" key="7">
    <source>
        <dbReference type="SAM" id="Phobius"/>
    </source>
</evidence>
<accession>A0ABR7F276</accession>
<keyword evidence="6 7" id="KW-0472">Membrane</keyword>
<keyword evidence="3" id="KW-1003">Cell membrane</keyword>
<dbReference type="InterPro" id="IPR018383">
    <property type="entry name" value="UPF0324_pro"/>
</dbReference>
<evidence type="ECO:0000256" key="4">
    <source>
        <dbReference type="ARBA" id="ARBA00022692"/>
    </source>
</evidence>
<protein>
    <submittedName>
        <fullName evidence="8">Sulfate exporter family transporter</fullName>
    </submittedName>
</protein>
<dbReference type="EMBL" id="JACOOZ010000004">
    <property type="protein sequence ID" value="MBC5667694.1"/>
    <property type="molecule type" value="Genomic_DNA"/>
</dbReference>
<reference evidence="8 9" key="1">
    <citation type="submission" date="2020-08" db="EMBL/GenBank/DDBJ databases">
        <title>Genome public.</title>
        <authorList>
            <person name="Liu C."/>
            <person name="Sun Q."/>
        </authorList>
    </citation>
    <scope>NUCLEOTIDE SEQUENCE [LARGE SCALE GENOMIC DNA]</scope>
    <source>
        <strain evidence="8 9">BX4</strain>
    </source>
</reference>
<evidence type="ECO:0000256" key="6">
    <source>
        <dbReference type="ARBA" id="ARBA00023136"/>
    </source>
</evidence>
<comment type="subcellular location">
    <subcellularLocation>
        <location evidence="1">Cell membrane</location>
        <topology evidence="1">Multi-pass membrane protein</topology>
    </subcellularLocation>
</comment>
<dbReference type="Proteomes" id="UP000597877">
    <property type="component" value="Unassembled WGS sequence"/>
</dbReference>
<comment type="similarity">
    <text evidence="2">Belongs to the UPF0324 family.</text>
</comment>
<gene>
    <name evidence="8" type="ORF">H8S00_06835</name>
</gene>
<sequence length="152" mass="16676">MSRGSETLNKAVTVKLTRPLAIVPITLGLSLIMAKKSAKEDVKTAKFSLKRAFPMFILYFVIAAIVTTLCIHMGVSAEVFQPIKELSKFMIIMENKNKDSNILETMPVGPLFIKMAVVASISILNSVMQFVMLLLPGLVQGAQPISSYNNTK</sequence>
<feature type="transmembrane region" description="Helical" evidence="7">
    <location>
        <begin position="55"/>
        <end position="75"/>
    </location>
</feature>
<keyword evidence="5 7" id="KW-1133">Transmembrane helix</keyword>
<name>A0ABR7F276_9FIRM</name>
<dbReference type="PANTHER" id="PTHR30106">
    <property type="entry name" value="INNER MEMBRANE PROTEIN YEIH-RELATED"/>
    <property type="match status" value="1"/>
</dbReference>
<evidence type="ECO:0000256" key="1">
    <source>
        <dbReference type="ARBA" id="ARBA00004651"/>
    </source>
</evidence>
<evidence type="ECO:0000256" key="3">
    <source>
        <dbReference type="ARBA" id="ARBA00022475"/>
    </source>
</evidence>
<dbReference type="Pfam" id="PF03601">
    <property type="entry name" value="Cons_hypoth698"/>
    <property type="match status" value="1"/>
</dbReference>
<dbReference type="PANTHER" id="PTHR30106:SF1">
    <property type="entry name" value="UPF0324 MEMBRANE PROTEIN FN0533"/>
    <property type="match status" value="1"/>
</dbReference>
<evidence type="ECO:0000256" key="2">
    <source>
        <dbReference type="ARBA" id="ARBA00007977"/>
    </source>
</evidence>
<evidence type="ECO:0000313" key="8">
    <source>
        <dbReference type="EMBL" id="MBC5667694.1"/>
    </source>
</evidence>